<dbReference type="CDD" id="cd07377">
    <property type="entry name" value="WHTH_GntR"/>
    <property type="match status" value="1"/>
</dbReference>
<sequence length="138" mass="15649">MQLPIQVQLDHALPIYQQIQEQLSQLILSGQLPPGSPLPSIRALAIDLSCSIITTKRAYQELEQKGLIVVKQGRGTFVSSLEEIDVTSAQQKEVENAIQELFQFLKRIHASPEKVETILTEQLNSFQKWHLEKTEEDT</sequence>
<proteinExistence type="predicted"/>
<comment type="caution">
    <text evidence="5">The sequence shown here is derived from an EMBL/GenBank/DDBJ whole genome shotgun (WGS) entry which is preliminary data.</text>
</comment>
<keyword evidence="1" id="KW-0805">Transcription regulation</keyword>
<protein>
    <submittedName>
        <fullName evidence="5">GntR family transcriptional regulator</fullName>
    </submittedName>
</protein>
<dbReference type="GO" id="GO:0003700">
    <property type="term" value="F:DNA-binding transcription factor activity"/>
    <property type="evidence" value="ECO:0007669"/>
    <property type="project" value="InterPro"/>
</dbReference>
<evidence type="ECO:0000313" key="6">
    <source>
        <dbReference type="Proteomes" id="UP000294746"/>
    </source>
</evidence>
<keyword evidence="2" id="KW-0238">DNA-binding</keyword>
<evidence type="ECO:0000256" key="3">
    <source>
        <dbReference type="ARBA" id="ARBA00023163"/>
    </source>
</evidence>
<dbReference type="PROSITE" id="PS50949">
    <property type="entry name" value="HTH_GNTR"/>
    <property type="match status" value="1"/>
</dbReference>
<evidence type="ECO:0000259" key="4">
    <source>
        <dbReference type="PROSITE" id="PS50949"/>
    </source>
</evidence>
<dbReference type="InterPro" id="IPR036390">
    <property type="entry name" value="WH_DNA-bd_sf"/>
</dbReference>
<dbReference type="SUPFAM" id="SSF46785">
    <property type="entry name" value="Winged helix' DNA-binding domain"/>
    <property type="match status" value="1"/>
</dbReference>
<keyword evidence="6" id="KW-1185">Reference proteome</keyword>
<evidence type="ECO:0000256" key="1">
    <source>
        <dbReference type="ARBA" id="ARBA00023015"/>
    </source>
</evidence>
<dbReference type="SMART" id="SM00345">
    <property type="entry name" value="HTH_GNTR"/>
    <property type="match status" value="1"/>
</dbReference>
<dbReference type="Pfam" id="PF00392">
    <property type="entry name" value="GntR"/>
    <property type="match status" value="1"/>
</dbReference>
<dbReference type="RefSeq" id="WP_131848662.1">
    <property type="nucleotide sequence ID" value="NZ_SLXV01000015.1"/>
</dbReference>
<gene>
    <name evidence="5" type="ORF">EDD57_11532</name>
</gene>
<dbReference type="InterPro" id="IPR036388">
    <property type="entry name" value="WH-like_DNA-bd_sf"/>
</dbReference>
<evidence type="ECO:0000313" key="5">
    <source>
        <dbReference type="EMBL" id="TCP68792.1"/>
    </source>
</evidence>
<dbReference type="PANTHER" id="PTHR38445:SF7">
    <property type="entry name" value="GNTR-FAMILY TRANSCRIPTIONAL REGULATOR"/>
    <property type="match status" value="1"/>
</dbReference>
<reference evidence="5 6" key="1">
    <citation type="submission" date="2019-03" db="EMBL/GenBank/DDBJ databases">
        <title>Genomic Encyclopedia of Type Strains, Phase IV (KMG-IV): sequencing the most valuable type-strain genomes for metagenomic binning, comparative biology and taxonomic classification.</title>
        <authorList>
            <person name="Goeker M."/>
        </authorList>
    </citation>
    <scope>NUCLEOTIDE SEQUENCE [LARGE SCALE GENOMIC DNA]</scope>
    <source>
        <strain evidence="5 6">DSM 46831</strain>
    </source>
</reference>
<dbReference type="Gene3D" id="1.10.10.10">
    <property type="entry name" value="Winged helix-like DNA-binding domain superfamily/Winged helix DNA-binding domain"/>
    <property type="match status" value="1"/>
</dbReference>
<organism evidence="5 6">
    <name type="scientific">Baia soyae</name>
    <dbReference type="NCBI Taxonomy" id="1544746"/>
    <lineage>
        <taxon>Bacteria</taxon>
        <taxon>Bacillati</taxon>
        <taxon>Bacillota</taxon>
        <taxon>Bacilli</taxon>
        <taxon>Bacillales</taxon>
        <taxon>Thermoactinomycetaceae</taxon>
        <taxon>Baia</taxon>
    </lineage>
</organism>
<dbReference type="InterPro" id="IPR000524">
    <property type="entry name" value="Tscrpt_reg_HTH_GntR"/>
</dbReference>
<evidence type="ECO:0000256" key="2">
    <source>
        <dbReference type="ARBA" id="ARBA00023125"/>
    </source>
</evidence>
<name>A0A4R2RWF9_9BACL</name>
<dbReference type="PANTHER" id="PTHR38445">
    <property type="entry name" value="HTH-TYPE TRANSCRIPTIONAL REPRESSOR YTRA"/>
    <property type="match status" value="1"/>
</dbReference>
<feature type="domain" description="HTH gntR-type" evidence="4">
    <location>
        <begin position="13"/>
        <end position="81"/>
    </location>
</feature>
<dbReference type="AlphaFoldDB" id="A0A4R2RWF9"/>
<keyword evidence="3" id="KW-0804">Transcription</keyword>
<dbReference type="OrthoDB" id="9801546at2"/>
<accession>A0A4R2RWF9</accession>
<dbReference type="Proteomes" id="UP000294746">
    <property type="component" value="Unassembled WGS sequence"/>
</dbReference>
<dbReference type="GO" id="GO:0003677">
    <property type="term" value="F:DNA binding"/>
    <property type="evidence" value="ECO:0007669"/>
    <property type="project" value="UniProtKB-KW"/>
</dbReference>
<dbReference type="EMBL" id="SLXV01000015">
    <property type="protein sequence ID" value="TCP68792.1"/>
    <property type="molecule type" value="Genomic_DNA"/>
</dbReference>